<protein>
    <recommendedName>
        <fullName evidence="3">EF-hand domain-containing protein</fullName>
    </recommendedName>
</protein>
<name>D8UC18_VOLCA</name>
<accession>D8UC18</accession>
<dbReference type="SMART" id="SM00054">
    <property type="entry name" value="EFh"/>
    <property type="match status" value="2"/>
</dbReference>
<dbReference type="Gene3D" id="1.10.238.10">
    <property type="entry name" value="EF-hand"/>
    <property type="match status" value="1"/>
</dbReference>
<dbReference type="CDD" id="cd00051">
    <property type="entry name" value="EFh"/>
    <property type="match status" value="1"/>
</dbReference>
<dbReference type="InterPro" id="IPR011992">
    <property type="entry name" value="EF-hand-dom_pair"/>
</dbReference>
<dbReference type="STRING" id="3068.D8UC18"/>
<dbReference type="InterPro" id="IPR018247">
    <property type="entry name" value="EF_Hand_1_Ca_BS"/>
</dbReference>
<organism evidence="5">
    <name type="scientific">Volvox carteri f. nagariensis</name>
    <dbReference type="NCBI Taxonomy" id="3068"/>
    <lineage>
        <taxon>Eukaryota</taxon>
        <taxon>Viridiplantae</taxon>
        <taxon>Chlorophyta</taxon>
        <taxon>core chlorophytes</taxon>
        <taxon>Chlorophyceae</taxon>
        <taxon>CS clade</taxon>
        <taxon>Chlamydomonadales</taxon>
        <taxon>Volvocaceae</taxon>
        <taxon>Volvox</taxon>
    </lineage>
</organism>
<dbReference type="InterPro" id="IPR002048">
    <property type="entry name" value="EF_hand_dom"/>
</dbReference>
<dbReference type="SUPFAM" id="SSF47473">
    <property type="entry name" value="EF-hand"/>
    <property type="match status" value="1"/>
</dbReference>
<evidence type="ECO:0000256" key="1">
    <source>
        <dbReference type="ARBA" id="ARBA00022737"/>
    </source>
</evidence>
<reference evidence="4 5" key="1">
    <citation type="journal article" date="2010" name="Science">
        <title>Genomic analysis of organismal complexity in the multicellular green alga Volvox carteri.</title>
        <authorList>
            <person name="Prochnik S.E."/>
            <person name="Umen J."/>
            <person name="Nedelcu A.M."/>
            <person name="Hallmann A."/>
            <person name="Miller S.M."/>
            <person name="Nishii I."/>
            <person name="Ferris P."/>
            <person name="Kuo A."/>
            <person name="Mitros T."/>
            <person name="Fritz-Laylin L.K."/>
            <person name="Hellsten U."/>
            <person name="Chapman J."/>
            <person name="Simakov O."/>
            <person name="Rensing S.A."/>
            <person name="Terry A."/>
            <person name="Pangilinan J."/>
            <person name="Kapitonov V."/>
            <person name="Jurka J."/>
            <person name="Salamov A."/>
            <person name="Shapiro H."/>
            <person name="Schmutz J."/>
            <person name="Grimwood J."/>
            <person name="Lindquist E."/>
            <person name="Lucas S."/>
            <person name="Grigoriev I.V."/>
            <person name="Schmitt R."/>
            <person name="Kirk D."/>
            <person name="Rokhsar D.S."/>
        </authorList>
    </citation>
    <scope>NUCLEOTIDE SEQUENCE [LARGE SCALE GENOMIC DNA]</scope>
    <source>
        <strain evidence="5">f. Nagariensis / Eve</strain>
    </source>
</reference>
<evidence type="ECO:0000256" key="2">
    <source>
        <dbReference type="ARBA" id="ARBA00022837"/>
    </source>
</evidence>
<dbReference type="KEGG" id="vcn:VOLCADRAFT_48050"/>
<dbReference type="InParanoid" id="D8UC18"/>
<keyword evidence="5" id="KW-1185">Reference proteome</keyword>
<keyword evidence="1" id="KW-0677">Repeat</keyword>
<keyword evidence="2" id="KW-0106">Calcium</keyword>
<gene>
    <name evidence="4" type="ORF">VOLCADRAFT_48050</name>
</gene>
<dbReference type="EMBL" id="GL378379">
    <property type="protein sequence ID" value="EFJ42769.1"/>
    <property type="molecule type" value="Genomic_DNA"/>
</dbReference>
<evidence type="ECO:0000313" key="4">
    <source>
        <dbReference type="EMBL" id="EFJ42769.1"/>
    </source>
</evidence>
<evidence type="ECO:0000313" key="5">
    <source>
        <dbReference type="Proteomes" id="UP000001058"/>
    </source>
</evidence>
<dbReference type="PROSITE" id="PS00018">
    <property type="entry name" value="EF_HAND_1"/>
    <property type="match status" value="2"/>
</dbReference>
<dbReference type="GO" id="GO:0005509">
    <property type="term" value="F:calcium ion binding"/>
    <property type="evidence" value="ECO:0007669"/>
    <property type="project" value="InterPro"/>
</dbReference>
<feature type="non-terminal residue" evidence="4">
    <location>
        <position position="71"/>
    </location>
</feature>
<feature type="non-terminal residue" evidence="4">
    <location>
        <position position="1"/>
    </location>
</feature>
<dbReference type="RefSeq" id="XP_002956230.1">
    <property type="nucleotide sequence ID" value="XM_002956184.1"/>
</dbReference>
<dbReference type="GeneID" id="9618979"/>
<sequence length="71" mass="7866">VPEFKAAFDELDEDGSGALSFGELANMIRSLGTYATAGDVEAMLWEIDIDNSHSIGFDEFVKFMVYAFFDT</sequence>
<proteinExistence type="predicted"/>
<dbReference type="AlphaFoldDB" id="D8UC18"/>
<evidence type="ECO:0000259" key="3">
    <source>
        <dbReference type="PROSITE" id="PS50222"/>
    </source>
</evidence>
<dbReference type="PROSITE" id="PS50222">
    <property type="entry name" value="EF_HAND_2"/>
    <property type="match status" value="1"/>
</dbReference>
<feature type="domain" description="EF-hand" evidence="3">
    <location>
        <begin position="1"/>
        <end position="34"/>
    </location>
</feature>
<dbReference type="OrthoDB" id="546495at2759"/>
<dbReference type="FunCoup" id="D8UC18">
    <property type="interactions" value="32"/>
</dbReference>
<dbReference type="FunFam" id="1.10.238.10:FF:000178">
    <property type="entry name" value="Calmodulin-2 A"/>
    <property type="match status" value="1"/>
</dbReference>
<dbReference type="Pfam" id="PF13499">
    <property type="entry name" value="EF-hand_7"/>
    <property type="match status" value="1"/>
</dbReference>
<dbReference type="GO" id="GO:0043226">
    <property type="term" value="C:organelle"/>
    <property type="evidence" value="ECO:0007669"/>
    <property type="project" value="UniProtKB-ARBA"/>
</dbReference>
<dbReference type="Proteomes" id="UP000001058">
    <property type="component" value="Unassembled WGS sequence"/>
</dbReference>